<dbReference type="Proteomes" id="UP000805649">
    <property type="component" value="Unassembled WGS sequence"/>
</dbReference>
<accession>A0ACC3Z7H5</accession>
<comment type="caution">
    <text evidence="1">The sequence shown here is derived from an EMBL/GenBank/DDBJ whole genome shotgun (WGS) entry which is preliminary data.</text>
</comment>
<proteinExistence type="predicted"/>
<name>A0ACC3Z7H5_COLTU</name>
<reference evidence="1 2" key="1">
    <citation type="journal article" date="2020" name="Phytopathology">
        <title>Genome Sequence Resources of Colletotrichum truncatum, C. plurivorum, C. musicola, and C. sojae: Four Species Pathogenic to Soybean (Glycine max).</title>
        <authorList>
            <person name="Rogerio F."/>
            <person name="Boufleur T.R."/>
            <person name="Ciampi-Guillardi M."/>
            <person name="Sukno S.A."/>
            <person name="Thon M.R."/>
            <person name="Massola Junior N.S."/>
            <person name="Baroncelli R."/>
        </authorList>
    </citation>
    <scope>NUCLEOTIDE SEQUENCE [LARGE SCALE GENOMIC DNA]</scope>
    <source>
        <strain evidence="1 2">CMES1059</strain>
    </source>
</reference>
<protein>
    <submittedName>
        <fullName evidence="1">Uncharacterized protein</fullName>
    </submittedName>
</protein>
<organism evidence="1 2">
    <name type="scientific">Colletotrichum truncatum</name>
    <name type="common">Anthracnose fungus</name>
    <name type="synonym">Colletotrichum capsici</name>
    <dbReference type="NCBI Taxonomy" id="5467"/>
    <lineage>
        <taxon>Eukaryota</taxon>
        <taxon>Fungi</taxon>
        <taxon>Dikarya</taxon>
        <taxon>Ascomycota</taxon>
        <taxon>Pezizomycotina</taxon>
        <taxon>Sordariomycetes</taxon>
        <taxon>Hypocreomycetidae</taxon>
        <taxon>Glomerellales</taxon>
        <taxon>Glomerellaceae</taxon>
        <taxon>Colletotrichum</taxon>
        <taxon>Colletotrichum truncatum species complex</taxon>
    </lineage>
</organism>
<keyword evidence="2" id="KW-1185">Reference proteome</keyword>
<dbReference type="EMBL" id="VUJX02000003">
    <property type="protein sequence ID" value="KAL0940010.1"/>
    <property type="molecule type" value="Genomic_DNA"/>
</dbReference>
<evidence type="ECO:0000313" key="1">
    <source>
        <dbReference type="EMBL" id="KAL0940010.1"/>
    </source>
</evidence>
<evidence type="ECO:0000313" key="2">
    <source>
        <dbReference type="Proteomes" id="UP000805649"/>
    </source>
</evidence>
<gene>
    <name evidence="1" type="ORF">CTRU02_206620</name>
</gene>
<sequence>MPFYQVHHTWSLTMDQRQSIAAAITKLHCSAFKTPAFFVHVNFIKQDAEAPAGTYFMAGKPRSSNSNKIMGVVRTSPNRTKADWDKLAADIETAWDRIVGNETSGAENEHLDKAKSLAMIAFTPLIAAREAGMAIPDAGHEGPWLKEQLPYFKDVSGKYDLQGFGDLLDELKHAEASKSLST</sequence>